<dbReference type="OrthoDB" id="9757939at2"/>
<reference evidence="4 5" key="1">
    <citation type="submission" date="2014-03" db="EMBL/GenBank/DDBJ databases">
        <title>Genomics of Bifidobacteria.</title>
        <authorList>
            <person name="Ventura M."/>
            <person name="Milani C."/>
            <person name="Lugli G.A."/>
        </authorList>
    </citation>
    <scope>NUCLEOTIDE SEQUENCE [LARGE SCALE GENOMIC DNA]</scope>
    <source>
        <strain evidence="4 5">DSM 23973</strain>
    </source>
</reference>
<evidence type="ECO:0000313" key="4">
    <source>
        <dbReference type="EMBL" id="KFI54152.1"/>
    </source>
</evidence>
<comment type="caution">
    <text evidence="4">The sequence shown here is derived from an EMBL/GenBank/DDBJ whole genome shotgun (WGS) entry which is preliminary data.</text>
</comment>
<dbReference type="InterPro" id="IPR049046">
    <property type="entry name" value="Beta-AFase-like_GH127_middle"/>
</dbReference>
<evidence type="ECO:0000313" key="5">
    <source>
        <dbReference type="Proteomes" id="UP000029072"/>
    </source>
</evidence>
<feature type="domain" description="Non-reducing end beta-L-arabinofuranosidase-like GH127 catalytic" evidence="1">
    <location>
        <begin position="27"/>
        <end position="472"/>
    </location>
</feature>
<dbReference type="Pfam" id="PF20737">
    <property type="entry name" value="Glyco_hydro127C"/>
    <property type="match status" value="1"/>
</dbReference>
<dbReference type="AlphaFoldDB" id="A0A087A5V2"/>
<sequence length="753" mass="82905">MTDSATTPAATPASTAARHSAPLKLRDVTVTDAFWHTEQELVRTAVLPFQWNALNDNVPGAAPSYCMHNFKAAAAQNARKDTEGKQFVPPAYSYRGFESKPEDPARPDPDKFYGFVFQDTDFSKWVEAVGYSLAHHPDAELEATADKAIDIVCAAQLDNGYLDTYYILNGMDRAFHNLRWHHELYCLGHLIEGAIAYYEGTGKDKLLKAAERFADYTAEVFGPNEGQCKGYPGHEIAEMALARLAGVTGERKYLDLAKFFIDERGTEPNYFRYEGERDKKNGSTDTDWKFDYPYAQAHEPVREQTEAVGHAVRAGYLYSGMAAVARMTDDPTLAKACENLWRNIVDKKLYVTGGIGGTREGEAFSYNYDLPNDSAYSESCAAISLAFFARRMLELDPKAEYADVMELALYNTTLAGMALDGKSFFYVNPLEVNPYACHKDRRLDHVKPVRQKWFGCACCPPNIARIVESVQEYAYTVSDDASTLYTHLYMGGSAQVTLGGVPVRLSVDADLPWHGDGSVVVHLGDGESEASAAPSDRFTLAFRLPGWAGAQEATAAAISATGESPEADGSPRITRNVRGGYLYLAGEWRDGDIVSFDFPMPVRMLKANPLVREDVGKVAFTRGPITFCAEERDNGANLHLLHADVDAILADPGEVKVEDFDFQAGAEGIDDQGQGEVDQVTRHMVRLEVPAWREVVPTAVADAPAGDSADVPAFSPLYAQYAPAERESVTATLIPYFAWANRGENEMTVFLHD</sequence>
<gene>
    <name evidence="4" type="ORF">BCAL_2372</name>
</gene>
<dbReference type="PANTHER" id="PTHR43465">
    <property type="entry name" value="DUF1680 DOMAIN PROTEIN (AFU_ORTHOLOGUE AFUA_1G08910)"/>
    <property type="match status" value="1"/>
</dbReference>
<dbReference type="InterPro" id="IPR049049">
    <property type="entry name" value="Beta-AFase-like_GH127_C"/>
</dbReference>
<dbReference type="Pfam" id="PF07944">
    <property type="entry name" value="Beta-AFase-like_GH127_cat"/>
    <property type="match status" value="1"/>
</dbReference>
<dbReference type="InterPro" id="IPR008928">
    <property type="entry name" value="6-hairpin_glycosidase_sf"/>
</dbReference>
<organism evidence="4 5">
    <name type="scientific">Bifidobacterium callitrichos DSM 23973</name>
    <dbReference type="NCBI Taxonomy" id="1437609"/>
    <lineage>
        <taxon>Bacteria</taxon>
        <taxon>Bacillati</taxon>
        <taxon>Actinomycetota</taxon>
        <taxon>Actinomycetes</taxon>
        <taxon>Bifidobacteriales</taxon>
        <taxon>Bifidobacteriaceae</taxon>
        <taxon>Bifidobacterium</taxon>
    </lineage>
</organism>
<dbReference type="Pfam" id="PF20736">
    <property type="entry name" value="Glyco_hydro127M"/>
    <property type="match status" value="1"/>
</dbReference>
<dbReference type="Proteomes" id="UP000029072">
    <property type="component" value="Unassembled WGS sequence"/>
</dbReference>
<dbReference type="InterPro" id="IPR049174">
    <property type="entry name" value="Beta-AFase-like"/>
</dbReference>
<evidence type="ECO:0000259" key="2">
    <source>
        <dbReference type="Pfam" id="PF20736"/>
    </source>
</evidence>
<feature type="domain" description="Non-reducing end beta-L-arabinofuranosidase-like GH127 C-terminal" evidence="3">
    <location>
        <begin position="602"/>
        <end position="751"/>
    </location>
</feature>
<dbReference type="SUPFAM" id="SSF48208">
    <property type="entry name" value="Six-hairpin glycosidases"/>
    <property type="match status" value="1"/>
</dbReference>
<proteinExistence type="predicted"/>
<evidence type="ECO:0000259" key="1">
    <source>
        <dbReference type="Pfam" id="PF07944"/>
    </source>
</evidence>
<dbReference type="PANTHER" id="PTHR43465:SF2">
    <property type="entry name" value="DUF1680 DOMAIN PROTEIN (AFU_ORTHOLOGUE AFUA_1G08910)"/>
    <property type="match status" value="1"/>
</dbReference>
<accession>A0A087A5V2</accession>
<dbReference type="GO" id="GO:0005975">
    <property type="term" value="P:carbohydrate metabolic process"/>
    <property type="evidence" value="ECO:0007669"/>
    <property type="project" value="InterPro"/>
</dbReference>
<dbReference type="RefSeq" id="WP_052119170.1">
    <property type="nucleotide sequence ID" value="NZ_JDUV01000010.1"/>
</dbReference>
<name>A0A087A5V2_9BIFI</name>
<dbReference type="EMBL" id="JGYS01000011">
    <property type="protein sequence ID" value="KFI54152.1"/>
    <property type="molecule type" value="Genomic_DNA"/>
</dbReference>
<protein>
    <recommendedName>
        <fullName evidence="6">Glycosyhydrolase</fullName>
    </recommendedName>
</protein>
<dbReference type="STRING" id="1437609.BCAL_2372"/>
<feature type="domain" description="Non-reducing end beta-L-arabinofuranosidase-like GH127 middle" evidence="2">
    <location>
        <begin position="483"/>
        <end position="600"/>
    </location>
</feature>
<dbReference type="eggNOG" id="COG3533">
    <property type="taxonomic scope" value="Bacteria"/>
</dbReference>
<evidence type="ECO:0008006" key="6">
    <source>
        <dbReference type="Google" id="ProtNLM"/>
    </source>
</evidence>
<dbReference type="InterPro" id="IPR012878">
    <property type="entry name" value="Beta-AFase-like_GH127_cat"/>
</dbReference>
<evidence type="ECO:0000259" key="3">
    <source>
        <dbReference type="Pfam" id="PF20737"/>
    </source>
</evidence>